<accession>A0A3Q9ENK5</accession>
<organism evidence="2 3">
    <name type="scientific">Streptomyces cyaneochromogenes</name>
    <dbReference type="NCBI Taxonomy" id="2496836"/>
    <lineage>
        <taxon>Bacteria</taxon>
        <taxon>Bacillati</taxon>
        <taxon>Actinomycetota</taxon>
        <taxon>Actinomycetes</taxon>
        <taxon>Kitasatosporales</taxon>
        <taxon>Streptomycetaceae</taxon>
        <taxon>Streptomyces</taxon>
    </lineage>
</organism>
<evidence type="ECO:0000256" key="1">
    <source>
        <dbReference type="SAM" id="MobiDB-lite"/>
    </source>
</evidence>
<dbReference type="KEGG" id="scya:EJ357_02030"/>
<dbReference type="Proteomes" id="UP000280298">
    <property type="component" value="Chromosome"/>
</dbReference>
<feature type="compositionally biased region" description="Basic and acidic residues" evidence="1">
    <location>
        <begin position="101"/>
        <end position="115"/>
    </location>
</feature>
<reference evidence="2 3" key="1">
    <citation type="journal article" date="2019" name="Int. J. Syst. Evol. Microbiol.">
        <title>Streptomyces cyaneochromogenes sp. nov., a blue pigment-producing actinomycete from manganese-contaminated soil.</title>
        <authorList>
            <person name="Tang X."/>
            <person name="Zhao J."/>
            <person name="Li K."/>
            <person name="Chen Z."/>
            <person name="Sun Y."/>
            <person name="Gao J."/>
        </authorList>
    </citation>
    <scope>NUCLEOTIDE SEQUENCE [LARGE SCALE GENOMIC DNA]</scope>
    <source>
        <strain evidence="2 3">MK-45</strain>
    </source>
</reference>
<evidence type="ECO:0000313" key="3">
    <source>
        <dbReference type="Proteomes" id="UP000280298"/>
    </source>
</evidence>
<sequence length="131" mass="13686">MEYRHDHVERAEVVVESTGTGAVSALGSAAEVLASDEPVPAGNGAELRALSPGAEPGSFTGLLDGPPGGRDLVLMLTLSSGRVTWERLPLSRPLYRRVATDLDGTRHPAPRRPDRVAANPAAPSRPTNACA</sequence>
<dbReference type="RefSeq" id="WP_126388004.1">
    <property type="nucleotide sequence ID" value="NZ_CP034539.1"/>
</dbReference>
<keyword evidence="3" id="KW-1185">Reference proteome</keyword>
<evidence type="ECO:0000313" key="2">
    <source>
        <dbReference type="EMBL" id="AZQ32376.1"/>
    </source>
</evidence>
<feature type="region of interest" description="Disordered" evidence="1">
    <location>
        <begin position="101"/>
        <end position="131"/>
    </location>
</feature>
<gene>
    <name evidence="2" type="ORF">EJ357_02030</name>
</gene>
<dbReference type="EMBL" id="CP034539">
    <property type="protein sequence ID" value="AZQ32376.1"/>
    <property type="molecule type" value="Genomic_DNA"/>
</dbReference>
<dbReference type="AlphaFoldDB" id="A0A3Q9ENK5"/>
<proteinExistence type="predicted"/>
<name>A0A3Q9ENK5_9ACTN</name>
<protein>
    <submittedName>
        <fullName evidence="2">Uncharacterized protein</fullName>
    </submittedName>
</protein>